<organism evidence="3 4">
    <name type="scientific">Podospora aff. communis PSN243</name>
    <dbReference type="NCBI Taxonomy" id="3040156"/>
    <lineage>
        <taxon>Eukaryota</taxon>
        <taxon>Fungi</taxon>
        <taxon>Dikarya</taxon>
        <taxon>Ascomycota</taxon>
        <taxon>Pezizomycotina</taxon>
        <taxon>Sordariomycetes</taxon>
        <taxon>Sordariomycetidae</taxon>
        <taxon>Sordariales</taxon>
        <taxon>Podosporaceae</taxon>
        <taxon>Podospora</taxon>
    </lineage>
</organism>
<protein>
    <recommendedName>
        <fullName evidence="2">Clr5 domain-containing protein</fullName>
    </recommendedName>
</protein>
<feature type="region of interest" description="Disordered" evidence="1">
    <location>
        <begin position="97"/>
        <end position="148"/>
    </location>
</feature>
<reference evidence="3" key="2">
    <citation type="submission" date="2023-05" db="EMBL/GenBank/DDBJ databases">
        <authorList>
            <consortium name="Lawrence Berkeley National Laboratory"/>
            <person name="Steindorff A."/>
            <person name="Hensen N."/>
            <person name="Bonometti L."/>
            <person name="Westerberg I."/>
            <person name="Brannstrom I.O."/>
            <person name="Guillou S."/>
            <person name="Cros-Aarteil S."/>
            <person name="Calhoun S."/>
            <person name="Haridas S."/>
            <person name="Kuo A."/>
            <person name="Mondo S."/>
            <person name="Pangilinan J."/>
            <person name="Riley R."/>
            <person name="Labutti K."/>
            <person name="Andreopoulos B."/>
            <person name="Lipzen A."/>
            <person name="Chen C."/>
            <person name="Yanf M."/>
            <person name="Daum C."/>
            <person name="Ng V."/>
            <person name="Clum A."/>
            <person name="Ohm R."/>
            <person name="Martin F."/>
            <person name="Silar P."/>
            <person name="Natvig D."/>
            <person name="Lalanne C."/>
            <person name="Gautier V."/>
            <person name="Ament-Velasquez S.L."/>
            <person name="Kruys A."/>
            <person name="Hutchinson M.I."/>
            <person name="Powell A.J."/>
            <person name="Barry K."/>
            <person name="Miller A.N."/>
            <person name="Grigoriev I.V."/>
            <person name="Debuchy R."/>
            <person name="Gladieux P."/>
            <person name="Thoren M.H."/>
            <person name="Johannesson H."/>
        </authorList>
    </citation>
    <scope>NUCLEOTIDE SEQUENCE</scope>
    <source>
        <strain evidence="3">PSN243</strain>
    </source>
</reference>
<name>A0AAV9GBA3_9PEZI</name>
<gene>
    <name evidence="3" type="ORF">QBC34DRAFT_497555</name>
</gene>
<dbReference type="InterPro" id="IPR025676">
    <property type="entry name" value="Clr5_dom"/>
</dbReference>
<feature type="compositionally biased region" description="Basic and acidic residues" evidence="1">
    <location>
        <begin position="127"/>
        <end position="138"/>
    </location>
</feature>
<comment type="caution">
    <text evidence="3">The sequence shown here is derived from an EMBL/GenBank/DDBJ whole genome shotgun (WGS) entry which is preliminary data.</text>
</comment>
<accession>A0AAV9GBA3</accession>
<dbReference type="EMBL" id="MU865965">
    <property type="protein sequence ID" value="KAK4445439.1"/>
    <property type="molecule type" value="Genomic_DNA"/>
</dbReference>
<evidence type="ECO:0000256" key="1">
    <source>
        <dbReference type="SAM" id="MobiDB-lite"/>
    </source>
</evidence>
<evidence type="ECO:0000313" key="4">
    <source>
        <dbReference type="Proteomes" id="UP001321760"/>
    </source>
</evidence>
<dbReference type="AlphaFoldDB" id="A0AAV9GBA3"/>
<sequence>MAAPVHVRGFQFATAPVAPRTGRIPAEIWEKHKVEITRIYLELNVGEVAVQMQLRHNFQASVRQYIYQLRKWGVKKQGPGALAGAPSTWPEVESLLDSGQENAGKRRRSAADNSSPSGSADCALSEPPKKKMQREQHPDLSMPPLTGFRHDEETHLQTANIPRDPPAQAISPADPSPHPDVERYPPEIIDRNRPIETFSHREMAAISRAADFFAALDCNHEAFELYIMVLKRRCWEIKNKKPYGFRLKYILWQCASTVSNTEHAGVIRKILELELYRTERGQPRRDSPSKILAFLSHMLLVFVCQRSWDLDGVTRHITEARAHVPDDNLFEHGSDGALDLALYLSVLRWRAADLGSLTLSPSRLFDLEPKPMASLENYVLSHVPGPFQMQGNKALVNPCIRACLMWCSEKIMRLRLLPAHDKPKGPHAPIAFCKRRIIRNESETLFIMLWRQWRPDLHGDAPTWIRDSQNTTGITPTEMLLVVSHMICADSMGLADNSMIDGYHNWTHSLGRSAMDLLRASDMELGRMFLREYVSKNTITSPLDLYDHTRCRRNKTINLMEDTLGVTIGNINTSSADLRRSTLQLYSAIFAFPGNSTHPSPTLASSLSSPDWSDFKSTGNRAAQRLIRFARGSPPFLSLSPSIPSCSPPAPSGLLRRTSGTPDSMISISASLKALSVSSGSH</sequence>
<feature type="domain" description="Clr5" evidence="2">
    <location>
        <begin position="26"/>
        <end position="76"/>
    </location>
</feature>
<dbReference type="Proteomes" id="UP001321760">
    <property type="component" value="Unassembled WGS sequence"/>
</dbReference>
<feature type="region of interest" description="Disordered" evidence="1">
    <location>
        <begin position="160"/>
        <end position="188"/>
    </location>
</feature>
<evidence type="ECO:0000313" key="3">
    <source>
        <dbReference type="EMBL" id="KAK4445439.1"/>
    </source>
</evidence>
<reference evidence="3" key="1">
    <citation type="journal article" date="2023" name="Mol. Phylogenet. Evol.">
        <title>Genome-scale phylogeny and comparative genomics of the fungal order Sordariales.</title>
        <authorList>
            <person name="Hensen N."/>
            <person name="Bonometti L."/>
            <person name="Westerberg I."/>
            <person name="Brannstrom I.O."/>
            <person name="Guillou S."/>
            <person name="Cros-Aarteil S."/>
            <person name="Calhoun S."/>
            <person name="Haridas S."/>
            <person name="Kuo A."/>
            <person name="Mondo S."/>
            <person name="Pangilinan J."/>
            <person name="Riley R."/>
            <person name="LaButti K."/>
            <person name="Andreopoulos B."/>
            <person name="Lipzen A."/>
            <person name="Chen C."/>
            <person name="Yan M."/>
            <person name="Daum C."/>
            <person name="Ng V."/>
            <person name="Clum A."/>
            <person name="Steindorff A."/>
            <person name="Ohm R.A."/>
            <person name="Martin F."/>
            <person name="Silar P."/>
            <person name="Natvig D.O."/>
            <person name="Lalanne C."/>
            <person name="Gautier V."/>
            <person name="Ament-Velasquez S.L."/>
            <person name="Kruys A."/>
            <person name="Hutchinson M.I."/>
            <person name="Powell A.J."/>
            <person name="Barry K."/>
            <person name="Miller A.N."/>
            <person name="Grigoriev I.V."/>
            <person name="Debuchy R."/>
            <person name="Gladieux P."/>
            <person name="Hiltunen Thoren M."/>
            <person name="Johannesson H."/>
        </authorList>
    </citation>
    <scope>NUCLEOTIDE SEQUENCE</scope>
    <source>
        <strain evidence="3">PSN243</strain>
    </source>
</reference>
<feature type="compositionally biased region" description="Basic and acidic residues" evidence="1">
    <location>
        <begin position="177"/>
        <end position="188"/>
    </location>
</feature>
<keyword evidence="4" id="KW-1185">Reference proteome</keyword>
<dbReference type="Pfam" id="PF14420">
    <property type="entry name" value="Clr5"/>
    <property type="match status" value="1"/>
</dbReference>
<proteinExistence type="predicted"/>
<evidence type="ECO:0000259" key="2">
    <source>
        <dbReference type="Pfam" id="PF14420"/>
    </source>
</evidence>